<dbReference type="EMBL" id="QYUO01000001">
    <property type="protein sequence ID" value="RJF97694.1"/>
    <property type="molecule type" value="Genomic_DNA"/>
</dbReference>
<dbReference type="PANTHER" id="PTHR37461:SF1">
    <property type="entry name" value="ANTI-SIGMA-K FACTOR RSKA"/>
    <property type="match status" value="1"/>
</dbReference>
<keyword evidence="4" id="KW-1185">Reference proteome</keyword>
<organism evidence="3 4">
    <name type="scientific">Noviherbaspirillum saxi</name>
    <dbReference type="NCBI Taxonomy" id="2320863"/>
    <lineage>
        <taxon>Bacteria</taxon>
        <taxon>Pseudomonadati</taxon>
        <taxon>Pseudomonadota</taxon>
        <taxon>Betaproteobacteria</taxon>
        <taxon>Burkholderiales</taxon>
        <taxon>Oxalobacteraceae</taxon>
        <taxon>Noviherbaspirillum</taxon>
    </lineage>
</organism>
<reference evidence="4" key="1">
    <citation type="submission" date="2018-09" db="EMBL/GenBank/DDBJ databases">
        <authorList>
            <person name="Zhu H."/>
        </authorList>
    </citation>
    <scope>NUCLEOTIDE SEQUENCE [LARGE SCALE GENOMIC DNA]</scope>
    <source>
        <strain evidence="4">K1R23-30</strain>
    </source>
</reference>
<sequence>MNLQQLRHNDTLREKLASEYVLGTLRSGARRRFETWLREDAVLQRAVAEWQDRLNPLAEFAPAVAPSAQVWQSIEKQLDLRSVRVNQSRRSFWLGLREDLSFWRGLGMASTALATILLTVLLTRLPDTSAPTTSYVATLANDKAQPMMVITGDAKRRRLTVKVIAQQAIAADKSLELWAVPKQGAPRSLGLVAADGTVTLPLPDNATPESIPVLAISLEPKGGSPNPNAPSGPVIYTGAWLPI</sequence>
<dbReference type="GO" id="GO:0005886">
    <property type="term" value="C:plasma membrane"/>
    <property type="evidence" value="ECO:0007669"/>
    <property type="project" value="InterPro"/>
</dbReference>
<accession>A0A3A3FR27</accession>
<dbReference type="Proteomes" id="UP000265955">
    <property type="component" value="Unassembled WGS sequence"/>
</dbReference>
<keyword evidence="1" id="KW-1133">Transmembrane helix</keyword>
<dbReference type="OrthoDB" id="8617430at2"/>
<protein>
    <recommendedName>
        <fullName evidence="2">Anti-sigma K factor RskA C-terminal domain-containing protein</fullName>
    </recommendedName>
</protein>
<dbReference type="Pfam" id="PF10099">
    <property type="entry name" value="RskA_C"/>
    <property type="match status" value="1"/>
</dbReference>
<dbReference type="PANTHER" id="PTHR37461">
    <property type="entry name" value="ANTI-SIGMA-K FACTOR RSKA"/>
    <property type="match status" value="1"/>
</dbReference>
<dbReference type="InterPro" id="IPR018764">
    <property type="entry name" value="RskA_C"/>
</dbReference>
<dbReference type="InterPro" id="IPR051474">
    <property type="entry name" value="Anti-sigma-K/W_factor"/>
</dbReference>
<dbReference type="RefSeq" id="WP_119767643.1">
    <property type="nucleotide sequence ID" value="NZ_QYUO01000001.1"/>
</dbReference>
<dbReference type="GO" id="GO:0006417">
    <property type="term" value="P:regulation of translation"/>
    <property type="evidence" value="ECO:0007669"/>
    <property type="project" value="TreeGrafter"/>
</dbReference>
<keyword evidence="1" id="KW-0472">Membrane</keyword>
<name>A0A3A3FR27_9BURK</name>
<feature type="transmembrane region" description="Helical" evidence="1">
    <location>
        <begin position="102"/>
        <end position="122"/>
    </location>
</feature>
<dbReference type="GO" id="GO:0016989">
    <property type="term" value="F:sigma factor antagonist activity"/>
    <property type="evidence" value="ECO:0007669"/>
    <property type="project" value="TreeGrafter"/>
</dbReference>
<evidence type="ECO:0000256" key="1">
    <source>
        <dbReference type="SAM" id="Phobius"/>
    </source>
</evidence>
<evidence type="ECO:0000259" key="2">
    <source>
        <dbReference type="Pfam" id="PF10099"/>
    </source>
</evidence>
<feature type="domain" description="Anti-sigma K factor RskA C-terminal" evidence="2">
    <location>
        <begin position="110"/>
        <end position="234"/>
    </location>
</feature>
<gene>
    <name evidence="3" type="ORF">D3871_03530</name>
</gene>
<evidence type="ECO:0000313" key="4">
    <source>
        <dbReference type="Proteomes" id="UP000265955"/>
    </source>
</evidence>
<proteinExistence type="predicted"/>
<keyword evidence="1" id="KW-0812">Transmembrane</keyword>
<dbReference type="AlphaFoldDB" id="A0A3A3FR27"/>
<evidence type="ECO:0000313" key="3">
    <source>
        <dbReference type="EMBL" id="RJF97694.1"/>
    </source>
</evidence>
<comment type="caution">
    <text evidence="3">The sequence shown here is derived from an EMBL/GenBank/DDBJ whole genome shotgun (WGS) entry which is preliminary data.</text>
</comment>